<dbReference type="Gene3D" id="3.90.1530.30">
    <property type="match status" value="1"/>
</dbReference>
<dbReference type="InterPro" id="IPR036086">
    <property type="entry name" value="ParB/Sulfiredoxin_sf"/>
</dbReference>
<dbReference type="GO" id="GO:0009295">
    <property type="term" value="C:nucleoid"/>
    <property type="evidence" value="ECO:0007669"/>
    <property type="project" value="UniProtKB-SubCell"/>
</dbReference>
<dbReference type="AlphaFoldDB" id="A0A1B1Y9Y4"/>
<dbReference type="PANTHER" id="PTHR33375:SF1">
    <property type="entry name" value="CHROMOSOME-PARTITIONING PROTEIN PARB-RELATED"/>
    <property type="match status" value="1"/>
</dbReference>
<dbReference type="EMBL" id="CP014672">
    <property type="protein sequence ID" value="ANW97539.1"/>
    <property type="molecule type" value="Genomic_DNA"/>
</dbReference>
<dbReference type="CDD" id="cd16393">
    <property type="entry name" value="SPO0J_N"/>
    <property type="match status" value="1"/>
</dbReference>
<dbReference type="GO" id="GO:0003677">
    <property type="term" value="F:DNA binding"/>
    <property type="evidence" value="ECO:0007669"/>
    <property type="project" value="UniProtKB-KW"/>
</dbReference>
<proteinExistence type="inferred from homology"/>
<dbReference type="Proteomes" id="UP000092971">
    <property type="component" value="Chromosome"/>
</dbReference>
<feature type="domain" description="ParB-like N-terminal" evidence="5">
    <location>
        <begin position="28"/>
        <end position="117"/>
    </location>
</feature>
<evidence type="ECO:0000313" key="7">
    <source>
        <dbReference type="Proteomes" id="UP000092971"/>
    </source>
</evidence>
<keyword evidence="4" id="KW-0238">DNA-binding</keyword>
<gene>
    <name evidence="6" type="ORF">CSTERTH_00040</name>
</gene>
<dbReference type="InterPro" id="IPR003115">
    <property type="entry name" value="ParB_N"/>
</dbReference>
<comment type="similarity">
    <text evidence="2">Belongs to the ParB family.</text>
</comment>
<evidence type="ECO:0000313" key="6">
    <source>
        <dbReference type="EMBL" id="ANW97539.1"/>
    </source>
</evidence>
<dbReference type="FunFam" id="3.90.1530.30:FF:000001">
    <property type="entry name" value="Chromosome partitioning protein ParB"/>
    <property type="match status" value="1"/>
</dbReference>
<protein>
    <submittedName>
        <fullName evidence="6">Chromosome partitioning protein ParB</fullName>
    </submittedName>
</protein>
<dbReference type="SUPFAM" id="SSF109709">
    <property type="entry name" value="KorB DNA-binding domain-like"/>
    <property type="match status" value="1"/>
</dbReference>
<dbReference type="SUPFAM" id="SSF110849">
    <property type="entry name" value="ParB/Sulfiredoxin"/>
    <property type="match status" value="1"/>
</dbReference>
<sequence>MKMKKGLGKGLGALLDTDNILSGDSGVMELKIIDIEPNKEQPRKNFDQEKLQALAESIKQHGVVQPIIVKKQDKGYTIIAGERRWRAAKLAGLKTIPAIVKDLSSRETMEIALIENLQREDLNPIEEAEAYQKLMDEHGLTQEALSKLVGKSRAAIANSVRLLSLPDKIKDMLINEQLTPGHARALITVEDPERQIKLAEEIIEKDLSVRETEKLVNERKNEKKQKRKAAKDPTILDIEEKLKSILGTKVELRHNKNKGKIVIEYYSNDEFNRIIEFITKDVNF</sequence>
<dbReference type="FunFam" id="1.10.10.2830:FF:000001">
    <property type="entry name" value="Chromosome partitioning protein ParB"/>
    <property type="match status" value="1"/>
</dbReference>
<accession>A0A1B1Y9Y4</accession>
<evidence type="ECO:0000256" key="2">
    <source>
        <dbReference type="ARBA" id="ARBA00006295"/>
    </source>
</evidence>
<dbReference type="InterPro" id="IPR057240">
    <property type="entry name" value="ParB_dimer_C"/>
</dbReference>
<name>A0A1B1Y9Y4_THEST</name>
<dbReference type="GO" id="GO:0007059">
    <property type="term" value="P:chromosome segregation"/>
    <property type="evidence" value="ECO:0007669"/>
    <property type="project" value="UniProtKB-KW"/>
</dbReference>
<evidence type="ECO:0000256" key="3">
    <source>
        <dbReference type="ARBA" id="ARBA00022829"/>
    </source>
</evidence>
<dbReference type="InterPro" id="IPR041468">
    <property type="entry name" value="HTH_ParB/Spo0J"/>
</dbReference>
<evidence type="ECO:0000256" key="1">
    <source>
        <dbReference type="ARBA" id="ARBA00004453"/>
    </source>
</evidence>
<dbReference type="Pfam" id="PF23552">
    <property type="entry name" value="ParB_C"/>
    <property type="match status" value="1"/>
</dbReference>
<keyword evidence="3" id="KW-0159">Chromosome partition</keyword>
<dbReference type="GO" id="GO:0005694">
    <property type="term" value="C:chromosome"/>
    <property type="evidence" value="ECO:0007669"/>
    <property type="project" value="TreeGrafter"/>
</dbReference>
<dbReference type="Pfam" id="PF02195">
    <property type="entry name" value="ParB_N"/>
    <property type="match status" value="1"/>
</dbReference>
<dbReference type="Pfam" id="PF17762">
    <property type="entry name" value="HTH_ParB"/>
    <property type="match status" value="1"/>
</dbReference>
<dbReference type="NCBIfam" id="TIGR00180">
    <property type="entry name" value="parB_part"/>
    <property type="match status" value="1"/>
</dbReference>
<reference evidence="6 7" key="1">
    <citation type="submission" date="2016-02" db="EMBL/GenBank/DDBJ databases">
        <title>Comparison of Clostridium stercorarium subspecies using comparative genomics and transcriptomics.</title>
        <authorList>
            <person name="Schellenberg J."/>
            <person name="Thallinger G."/>
            <person name="Levin D.B."/>
            <person name="Zhang X."/>
            <person name="Alvare G."/>
            <person name="Fristensky B."/>
            <person name="Sparling R."/>
        </authorList>
    </citation>
    <scope>NUCLEOTIDE SEQUENCE [LARGE SCALE GENOMIC DNA]</scope>
    <source>
        <strain evidence="6 7">DSM 2910</strain>
    </source>
</reference>
<dbReference type="InterPro" id="IPR004437">
    <property type="entry name" value="ParB/RepB/Spo0J"/>
</dbReference>
<dbReference type="SMART" id="SM00470">
    <property type="entry name" value="ParB"/>
    <property type="match status" value="1"/>
</dbReference>
<comment type="subcellular location">
    <subcellularLocation>
        <location evidence="1">Cytoplasm</location>
        <location evidence="1">Nucleoid</location>
    </subcellularLocation>
</comment>
<evidence type="ECO:0000256" key="4">
    <source>
        <dbReference type="ARBA" id="ARBA00023125"/>
    </source>
</evidence>
<dbReference type="Gene3D" id="1.10.10.2830">
    <property type="match status" value="1"/>
</dbReference>
<dbReference type="GO" id="GO:0045881">
    <property type="term" value="P:positive regulation of sporulation resulting in formation of a cellular spore"/>
    <property type="evidence" value="ECO:0007669"/>
    <property type="project" value="TreeGrafter"/>
</dbReference>
<dbReference type="InterPro" id="IPR050336">
    <property type="entry name" value="Chromosome_partition/occlusion"/>
</dbReference>
<dbReference type="PANTHER" id="PTHR33375">
    <property type="entry name" value="CHROMOSOME-PARTITIONING PROTEIN PARB-RELATED"/>
    <property type="match status" value="1"/>
</dbReference>
<evidence type="ECO:0000259" key="5">
    <source>
        <dbReference type="SMART" id="SM00470"/>
    </source>
</evidence>
<organism evidence="6 7">
    <name type="scientific">Thermoclostridium stercorarium subsp. thermolacticum DSM 2910</name>
    <dbReference type="NCBI Taxonomy" id="1121336"/>
    <lineage>
        <taxon>Bacteria</taxon>
        <taxon>Bacillati</taxon>
        <taxon>Bacillota</taxon>
        <taxon>Clostridia</taxon>
        <taxon>Eubacteriales</taxon>
        <taxon>Oscillospiraceae</taxon>
        <taxon>Thermoclostridium</taxon>
    </lineage>
</organism>